<dbReference type="InParanoid" id="A0A165JQV3"/>
<evidence type="ECO:0000256" key="1">
    <source>
        <dbReference type="SAM" id="Phobius"/>
    </source>
</evidence>
<feature type="transmembrane region" description="Helical" evidence="1">
    <location>
        <begin position="66"/>
        <end position="84"/>
    </location>
</feature>
<dbReference type="AlphaFoldDB" id="A0A165JQV3"/>
<keyword evidence="1" id="KW-0472">Membrane</keyword>
<name>A0A165JQV3_EXIGL</name>
<feature type="transmembrane region" description="Helical" evidence="1">
    <location>
        <begin position="121"/>
        <end position="139"/>
    </location>
</feature>
<keyword evidence="1" id="KW-1133">Transmembrane helix</keyword>
<organism evidence="2 3">
    <name type="scientific">Exidia glandulosa HHB12029</name>
    <dbReference type="NCBI Taxonomy" id="1314781"/>
    <lineage>
        <taxon>Eukaryota</taxon>
        <taxon>Fungi</taxon>
        <taxon>Dikarya</taxon>
        <taxon>Basidiomycota</taxon>
        <taxon>Agaricomycotina</taxon>
        <taxon>Agaricomycetes</taxon>
        <taxon>Auriculariales</taxon>
        <taxon>Exidiaceae</taxon>
        <taxon>Exidia</taxon>
    </lineage>
</organism>
<accession>A0A165JQV3</accession>
<gene>
    <name evidence="2" type="ORF">EXIGLDRAFT_766469</name>
</gene>
<protein>
    <submittedName>
        <fullName evidence="2">Uncharacterized protein</fullName>
    </submittedName>
</protein>
<feature type="transmembrane region" description="Helical" evidence="1">
    <location>
        <begin position="33"/>
        <end position="54"/>
    </location>
</feature>
<evidence type="ECO:0000313" key="3">
    <source>
        <dbReference type="Proteomes" id="UP000077266"/>
    </source>
</evidence>
<keyword evidence="3" id="KW-1185">Reference proteome</keyword>
<sequence length="152" mass="17410">MDSDATLHPTSTSPPNYRDFDFFDLLSSALRRRHPLCQIAGIICGALVADYLYERTYDGSLRQRRYALRVLVSVALSLVGVALWCPSCEWRVRAGHQASMLPPMALAVQFIRLAEHVYPKTFFIAVFLSSMFVIPYWLWVRTIPFCSPSFWS</sequence>
<evidence type="ECO:0000313" key="2">
    <source>
        <dbReference type="EMBL" id="KZV95203.1"/>
    </source>
</evidence>
<dbReference type="EMBL" id="KV425961">
    <property type="protein sequence ID" value="KZV95203.1"/>
    <property type="molecule type" value="Genomic_DNA"/>
</dbReference>
<proteinExistence type="predicted"/>
<keyword evidence="1" id="KW-0812">Transmembrane</keyword>
<dbReference type="Proteomes" id="UP000077266">
    <property type="component" value="Unassembled WGS sequence"/>
</dbReference>
<reference evidence="2 3" key="1">
    <citation type="journal article" date="2016" name="Mol. Biol. Evol.">
        <title>Comparative Genomics of Early-Diverging Mushroom-Forming Fungi Provides Insights into the Origins of Lignocellulose Decay Capabilities.</title>
        <authorList>
            <person name="Nagy L.G."/>
            <person name="Riley R."/>
            <person name="Tritt A."/>
            <person name="Adam C."/>
            <person name="Daum C."/>
            <person name="Floudas D."/>
            <person name="Sun H."/>
            <person name="Yadav J.S."/>
            <person name="Pangilinan J."/>
            <person name="Larsson K.H."/>
            <person name="Matsuura K."/>
            <person name="Barry K."/>
            <person name="Labutti K."/>
            <person name="Kuo R."/>
            <person name="Ohm R.A."/>
            <person name="Bhattacharya S.S."/>
            <person name="Shirouzu T."/>
            <person name="Yoshinaga Y."/>
            <person name="Martin F.M."/>
            <person name="Grigoriev I.V."/>
            <person name="Hibbett D.S."/>
        </authorList>
    </citation>
    <scope>NUCLEOTIDE SEQUENCE [LARGE SCALE GENOMIC DNA]</scope>
    <source>
        <strain evidence="2 3">HHB12029</strain>
    </source>
</reference>